<evidence type="ECO:0000313" key="2">
    <source>
        <dbReference type="Proteomes" id="UP001558850"/>
    </source>
</evidence>
<sequence length="240" mass="26612">MLFVCSICRGKYQRLFGAFMSGTTRNVRVVLADDHPVVLWAISDTFADIPGYTVVAKAHSGAELIRLLENEPADLIITDLVMQGDEQVELDGLRLVSMLRRAHPEIPLVVFTMVTSGGMFHELCKMGVAAIVSKEEPTSELAQICMRALVSKETVISPKIEQRLAREGARTKDLGREQKLSPRELEVVRLFAQGLSVTEIARTLNRSVPTVATQKRSAMRKLHVENHAELVKYATEMGLA</sequence>
<protein>
    <submittedName>
        <fullName evidence="1">Response regulator</fullName>
    </submittedName>
</protein>
<gene>
    <name evidence="1" type="ORF">AB4Y32_20575</name>
</gene>
<organism evidence="1 2">
    <name type="scientific">Paraburkholderia phymatum</name>
    <dbReference type="NCBI Taxonomy" id="148447"/>
    <lineage>
        <taxon>Bacteria</taxon>
        <taxon>Pseudomonadati</taxon>
        <taxon>Pseudomonadota</taxon>
        <taxon>Betaproteobacteria</taxon>
        <taxon>Burkholderiales</taxon>
        <taxon>Burkholderiaceae</taxon>
        <taxon>Paraburkholderia</taxon>
    </lineage>
</organism>
<name>A0ACC6U382_9BURK</name>
<reference evidence="1" key="1">
    <citation type="submission" date="2024-07" db="EMBL/GenBank/DDBJ databases">
        <title>A survey of Mimosa microsymbionts across Brazilian biomes reveals a high diversity of Paraburkholderia nodulating endemic species, but also that Cupriavidus is common as a symbiont of widespread species.</title>
        <authorList>
            <person name="Rouws L."/>
            <person name="Barauna A."/>
            <person name="Beukes C."/>
            <person name="Rouws J.R.C."/>
            <person name="De Faria S.M."/>
            <person name="Gross E."/>
            <person name="Bueno Dos Reis Junior F."/>
            <person name="Simon M.F."/>
            <person name="Maluk M."/>
            <person name="Odee D.W."/>
            <person name="Kenicer G."/>
            <person name="Young J.P.W."/>
            <person name="Reis V.M."/>
            <person name="Zilli J."/>
            <person name="James E.K."/>
        </authorList>
    </citation>
    <scope>NUCLEOTIDE SEQUENCE</scope>
    <source>
        <strain evidence="1">EG181B</strain>
    </source>
</reference>
<dbReference type="EMBL" id="JBFRCH010000011">
    <property type="protein sequence ID" value="MEX3934165.1"/>
    <property type="molecule type" value="Genomic_DNA"/>
</dbReference>
<accession>A0ACC6U382</accession>
<evidence type="ECO:0000313" key="1">
    <source>
        <dbReference type="EMBL" id="MEX3934165.1"/>
    </source>
</evidence>
<proteinExistence type="predicted"/>
<comment type="caution">
    <text evidence="1">The sequence shown here is derived from an EMBL/GenBank/DDBJ whole genome shotgun (WGS) entry which is preliminary data.</text>
</comment>
<keyword evidence="2" id="KW-1185">Reference proteome</keyword>
<dbReference type="Proteomes" id="UP001558850">
    <property type="component" value="Unassembled WGS sequence"/>
</dbReference>